<dbReference type="GO" id="GO:0008270">
    <property type="term" value="F:zinc ion binding"/>
    <property type="evidence" value="ECO:0007669"/>
    <property type="project" value="UniProtKB-KW"/>
</dbReference>
<dbReference type="Pfam" id="PF17811">
    <property type="entry name" value="JHD"/>
    <property type="match status" value="1"/>
</dbReference>
<keyword evidence="10" id="KW-0156">Chromatin regulator</keyword>
<evidence type="ECO:0000256" key="1">
    <source>
        <dbReference type="ARBA" id="ARBA00001954"/>
    </source>
</evidence>
<feature type="domain" description="PHD-type" evidence="21">
    <location>
        <begin position="337"/>
        <end position="397"/>
    </location>
</feature>
<feature type="region of interest" description="Disordered" evidence="20">
    <location>
        <begin position="1"/>
        <end position="37"/>
    </location>
</feature>
<feature type="region of interest" description="Disordered" evidence="20">
    <location>
        <begin position="1008"/>
        <end position="1029"/>
    </location>
</feature>
<evidence type="ECO:0000256" key="7">
    <source>
        <dbReference type="ARBA" id="ARBA00022723"/>
    </source>
</evidence>
<feature type="compositionally biased region" description="Pro residues" evidence="20">
    <location>
        <begin position="959"/>
        <end position="974"/>
    </location>
</feature>
<comment type="similarity">
    <text evidence="4">Belongs to the JHDM1 histone demethylase family.</text>
</comment>
<evidence type="ECO:0000256" key="5">
    <source>
        <dbReference type="ARBA" id="ARBA00013246"/>
    </source>
</evidence>
<comment type="function">
    <text evidence="2">Histone demethylase that specifically demethylates 'Lys-36' of histone H3, thereby playing a central role in histone code.</text>
</comment>
<dbReference type="SUPFAM" id="SSF51197">
    <property type="entry name" value="Clavaminate synthase-like"/>
    <property type="match status" value="1"/>
</dbReference>
<reference evidence="24" key="1">
    <citation type="journal article" date="2015" name="Genome Announc.">
        <title>Draft genome sequence of Talaromyces cellulolyticus strain Y-94, a source of lignocellulosic biomass-degrading enzymes.</title>
        <authorList>
            <person name="Fujii T."/>
            <person name="Koike H."/>
            <person name="Sawayama S."/>
            <person name="Yano S."/>
            <person name="Inoue H."/>
        </authorList>
    </citation>
    <scope>NUCLEOTIDE SEQUENCE [LARGE SCALE GENOMIC DNA]</scope>
    <source>
        <strain evidence="24">Y-94</strain>
    </source>
</reference>
<feature type="compositionally biased region" description="Low complexity" evidence="20">
    <location>
        <begin position="1407"/>
        <end position="1421"/>
    </location>
</feature>
<dbReference type="GO" id="GO:0005634">
    <property type="term" value="C:nucleus"/>
    <property type="evidence" value="ECO:0007669"/>
    <property type="project" value="UniProtKB-SubCell"/>
</dbReference>
<dbReference type="PANTHER" id="PTHR23123">
    <property type="entry name" value="PHD/F-BOX CONTAINING PROTEIN"/>
    <property type="match status" value="1"/>
</dbReference>
<sequence>MANTSSFLSHPGGRPRQYRTPSPPRRAVEPISPAFKSERHSFWNDHSAFYPRDYNENSYIPPTDQSRRSIGASHTRPSFGSEVAHPKAGHGHHRASSSIETLANIALATSPRFQSLSFDPPGNSTHTESPPLFPSTDAEFERPAKRARSEKASPAFQHVDARPSTSHVTTVPDSMKTDAELLLNLARPTNFASPHQYSQSSNGFDQSFNQFANDQRLPAGNSTTTTFPGFIASALPPPGSNQSSSRLRSHSDGSTAIARPAVPGLRPNTSSSTLPRSSWESDTFRNHNNVQEQLSHLPDGDNTMAKPSKRRPTITGETMEAVPETKDKEVTPEETAPANCAACHLVRMDVSSEEQGEDTWIKCDGCESWYHIVCAGFKNDREVRTVDKFICRKCRPVHGQTTFVRKSSRARTAIDYAGLNQGLVKTSTDSYEHHYIQPIKDGRIQFLPESFPRMRAELVTAEFFERGVGMTEPIVIPAALNPRTSIDTSELESAFDGLAAEASTQEMFDEILDNQPGEPEMVLDCGQDVLGMVVPQGLTVRAVAELYGPEERVEVIDVKSQQGEDKRWNMQKWADYYESTGKKIVRNVISLEVSQSPLGKLIRRPKIVRDLDLQDSVWPEELKAVGDYPKVQFYCLMSVADCYTDFHIDFGGSSVYYTILKGKKTFFFIPPKEKHLKKYEEWCNSPAQDTTFLGDQTKECYRVDLEEGDTMLIPAGWIHAVWTPENSLVIGGNFLTRMNYGMQIKVAKIEKDTKVPRKFRYPFFQKIQWYTALKYLNDDPIPDSVFDAFSRDEHYRFYRQFPIYYEFGERENRSGPGSTYYNARFYSQAELEGLPELLRYLLRTALIAGGYSVDGVTVEARNAVKRSIPKMQADPLDVAKKFAIWIAWKRGNENAASWIRPGAISSTFKIDQVEKRPAGRPSRRSERHADSQKMYAERQSLQLVAEQPPEPQDAIPNSTPNPPDDVAPIPQPQPVLVPVPVTPAAAAPAITAPIITTPTVPTPATMNSIVKEEASKPRTTNKSSGLGPKRVACDACRKRRIRCRHKDEQGDGLPLGVSPNPAPPGAMFDPVDPQRQSILARDAASVLNALASVATESTLQDGGDLLPYTSDGFSRDNVGFLSGISQSAFPRSVEGSVNGINGGKKGRSKACDECRKSKRRCIHDEYGRIDPIKAQERSKPRATSSAKRPRPNEEGVYPVTNKKAKADVTAPASSDNVNYTGFETDQIIPAYLPVSDTHVLGEEQYQQEYYKYDPDGLSTVHSPPQERFDQTMDIKPAEVSYAVSPNSKINGDAAMPTAHTQANHLANPLASPPTSLSGETDVLPPQNPSEELHGGSVIVDGEHEVLHTPNSSSRHSSRQPRQVDRYVPEKQAGTKLSTASKQATSSSARQPSKALSTTSGHSKKSTSRPSSSHTKKSASPSLEKKLAHSSTTSPSSSKHVKRERTSFTADDTTDADAESLRLIRELHEQDFGLRRRAARV</sequence>
<feature type="region of interest" description="Disordered" evidence="20">
    <location>
        <begin position="1346"/>
        <end position="1455"/>
    </location>
</feature>
<evidence type="ECO:0000256" key="16">
    <source>
        <dbReference type="ARBA" id="ARBA00023242"/>
    </source>
</evidence>
<dbReference type="PROSITE" id="PS51184">
    <property type="entry name" value="JMJC"/>
    <property type="match status" value="1"/>
</dbReference>
<comment type="subcellular location">
    <subcellularLocation>
        <location evidence="3">Nucleus</location>
    </subcellularLocation>
</comment>
<dbReference type="InterPro" id="IPR019787">
    <property type="entry name" value="Znf_PHD-finger"/>
</dbReference>
<evidence type="ECO:0000313" key="24">
    <source>
        <dbReference type="Proteomes" id="UP000053095"/>
    </source>
</evidence>
<keyword evidence="8 19" id="KW-0863">Zinc-finger</keyword>
<comment type="caution">
    <text evidence="23">The sequence shown here is derived from an EMBL/GenBank/DDBJ whole genome shotgun (WGS) entry which is preliminary data.</text>
</comment>
<keyword evidence="15" id="KW-0804">Transcription</keyword>
<organism evidence="23 24">
    <name type="scientific">Talaromyces pinophilus</name>
    <name type="common">Penicillium pinophilum</name>
    <dbReference type="NCBI Taxonomy" id="128442"/>
    <lineage>
        <taxon>Eukaryota</taxon>
        <taxon>Fungi</taxon>
        <taxon>Dikarya</taxon>
        <taxon>Ascomycota</taxon>
        <taxon>Pezizomycotina</taxon>
        <taxon>Eurotiomycetes</taxon>
        <taxon>Eurotiomycetidae</taxon>
        <taxon>Eurotiales</taxon>
        <taxon>Trichocomaceae</taxon>
        <taxon>Talaromyces</taxon>
        <taxon>Talaromyces sect. Talaromyces</taxon>
    </lineage>
</organism>
<evidence type="ECO:0000256" key="20">
    <source>
        <dbReference type="SAM" id="MobiDB-lite"/>
    </source>
</evidence>
<evidence type="ECO:0000256" key="8">
    <source>
        <dbReference type="ARBA" id="ARBA00022771"/>
    </source>
</evidence>
<evidence type="ECO:0000256" key="11">
    <source>
        <dbReference type="ARBA" id="ARBA00022964"/>
    </source>
</evidence>
<dbReference type="EMBL" id="DF933811">
    <property type="protein sequence ID" value="GAM34046.1"/>
    <property type="molecule type" value="Genomic_DNA"/>
</dbReference>
<dbReference type="PROSITE" id="PS50016">
    <property type="entry name" value="ZF_PHD_2"/>
    <property type="match status" value="1"/>
</dbReference>
<keyword evidence="13" id="KW-0408">Iron</keyword>
<dbReference type="Gene3D" id="2.60.120.650">
    <property type="entry name" value="Cupin"/>
    <property type="match status" value="2"/>
</dbReference>
<keyword evidence="14" id="KW-0805">Transcription regulation</keyword>
<feature type="domain" description="JmjC" evidence="22">
    <location>
        <begin position="593"/>
        <end position="751"/>
    </location>
</feature>
<evidence type="ECO:0000256" key="18">
    <source>
        <dbReference type="ARBA" id="ARBA00047915"/>
    </source>
</evidence>
<feature type="compositionally biased region" description="Polar residues" evidence="20">
    <location>
        <begin position="267"/>
        <end position="294"/>
    </location>
</feature>
<accession>A0A6V8GZS1</accession>
<keyword evidence="16" id="KW-0539">Nucleus</keyword>
<keyword evidence="9" id="KW-0862">Zinc</keyword>
<evidence type="ECO:0000256" key="19">
    <source>
        <dbReference type="PROSITE-ProRule" id="PRU00146"/>
    </source>
</evidence>
<dbReference type="EC" id="1.14.11.27" evidence="5"/>
<evidence type="ECO:0000256" key="15">
    <source>
        <dbReference type="ARBA" id="ARBA00023163"/>
    </source>
</evidence>
<feature type="region of interest" description="Disordered" evidence="20">
    <location>
        <begin position="910"/>
        <end position="974"/>
    </location>
</feature>
<feature type="compositionally biased region" description="Polar residues" evidence="20">
    <location>
        <begin position="163"/>
        <end position="172"/>
    </location>
</feature>
<dbReference type="GO" id="GO:0140680">
    <property type="term" value="F:histone H3K36me/H3K36me2 demethylase activity"/>
    <property type="evidence" value="ECO:0007669"/>
    <property type="project" value="UniProtKB-EC"/>
</dbReference>
<evidence type="ECO:0000256" key="2">
    <source>
        <dbReference type="ARBA" id="ARBA00003909"/>
    </source>
</evidence>
<feature type="compositionally biased region" description="Basic and acidic residues" evidence="20">
    <location>
        <begin position="1169"/>
        <end position="1179"/>
    </location>
</feature>
<feature type="compositionally biased region" description="Polar residues" evidence="20">
    <location>
        <begin position="113"/>
        <end position="128"/>
    </location>
</feature>
<keyword evidence="12" id="KW-0560">Oxidoreductase</keyword>
<dbReference type="Pfam" id="PF00628">
    <property type="entry name" value="PHD"/>
    <property type="match status" value="1"/>
</dbReference>
<name>A0A6V8GZS1_TALPI</name>
<feature type="compositionally biased region" description="Low complexity" evidence="20">
    <location>
        <begin position="1374"/>
        <end position="1388"/>
    </location>
</feature>
<dbReference type="SUPFAM" id="SSF57903">
    <property type="entry name" value="FYVE/PHD zinc finger"/>
    <property type="match status" value="1"/>
</dbReference>
<dbReference type="InterPro" id="IPR019786">
    <property type="entry name" value="Zinc_finger_PHD-type_CS"/>
</dbReference>
<evidence type="ECO:0000256" key="14">
    <source>
        <dbReference type="ARBA" id="ARBA00023015"/>
    </source>
</evidence>
<dbReference type="SMART" id="SM00558">
    <property type="entry name" value="JmjC"/>
    <property type="match status" value="1"/>
</dbReference>
<evidence type="ECO:0000256" key="10">
    <source>
        <dbReference type="ARBA" id="ARBA00022853"/>
    </source>
</evidence>
<dbReference type="InterPro" id="IPR003347">
    <property type="entry name" value="JmjC_dom"/>
</dbReference>
<evidence type="ECO:0000256" key="9">
    <source>
        <dbReference type="ARBA" id="ARBA00022833"/>
    </source>
</evidence>
<evidence type="ECO:0000256" key="12">
    <source>
        <dbReference type="ARBA" id="ARBA00023002"/>
    </source>
</evidence>
<dbReference type="InterPro" id="IPR011011">
    <property type="entry name" value="Znf_FYVE_PHD"/>
</dbReference>
<feature type="region of interest" description="Disordered" evidence="20">
    <location>
        <begin position="1304"/>
        <end position="1334"/>
    </location>
</feature>
<dbReference type="InterPro" id="IPR001138">
    <property type="entry name" value="Zn2Cys6_DnaBD"/>
</dbReference>
<comment type="cofactor">
    <cofactor evidence="1">
        <name>Fe(2+)</name>
        <dbReference type="ChEBI" id="CHEBI:29033"/>
    </cofactor>
</comment>
<dbReference type="PROSITE" id="PS01359">
    <property type="entry name" value="ZF_PHD_1"/>
    <property type="match status" value="1"/>
</dbReference>
<dbReference type="CDD" id="cd00067">
    <property type="entry name" value="GAL4"/>
    <property type="match status" value="2"/>
</dbReference>
<dbReference type="Proteomes" id="UP000053095">
    <property type="component" value="Unassembled WGS sequence"/>
</dbReference>
<dbReference type="SMART" id="SM00249">
    <property type="entry name" value="PHD"/>
    <property type="match status" value="1"/>
</dbReference>
<dbReference type="GO" id="GO:0000981">
    <property type="term" value="F:DNA-binding transcription factor activity, RNA polymerase II-specific"/>
    <property type="evidence" value="ECO:0007669"/>
    <property type="project" value="InterPro"/>
</dbReference>
<gene>
    <name evidence="23" type="ORF">TCE0_015r01376</name>
</gene>
<feature type="compositionally biased region" description="Basic and acidic residues" evidence="20">
    <location>
        <begin position="911"/>
        <end position="931"/>
    </location>
</feature>
<evidence type="ECO:0000256" key="13">
    <source>
        <dbReference type="ARBA" id="ARBA00023004"/>
    </source>
</evidence>
<evidence type="ECO:0000259" key="21">
    <source>
        <dbReference type="PROSITE" id="PS50016"/>
    </source>
</evidence>
<evidence type="ECO:0000259" key="22">
    <source>
        <dbReference type="PROSITE" id="PS51184"/>
    </source>
</evidence>
<comment type="catalytic activity">
    <reaction evidence="18">
        <text>N(6),N(6)-dimethyl-L-lysyl(36)-[histone H3] + 2 2-oxoglutarate + 2 O2 = L-lysyl(36)-[histone H3] + 2 formaldehyde + 2 succinate + 2 CO2</text>
        <dbReference type="Rhea" id="RHEA:42032"/>
        <dbReference type="Rhea" id="RHEA-COMP:9785"/>
        <dbReference type="Rhea" id="RHEA-COMP:9787"/>
        <dbReference type="ChEBI" id="CHEBI:15379"/>
        <dbReference type="ChEBI" id="CHEBI:16526"/>
        <dbReference type="ChEBI" id="CHEBI:16810"/>
        <dbReference type="ChEBI" id="CHEBI:16842"/>
        <dbReference type="ChEBI" id="CHEBI:29969"/>
        <dbReference type="ChEBI" id="CHEBI:30031"/>
        <dbReference type="ChEBI" id="CHEBI:61976"/>
        <dbReference type="EC" id="1.14.11.27"/>
    </reaction>
</comment>
<feature type="region of interest" description="Disordered" evidence="20">
    <location>
        <begin position="218"/>
        <end position="333"/>
    </location>
</feature>
<dbReference type="Pfam" id="PF02373">
    <property type="entry name" value="JmjC"/>
    <property type="match status" value="1"/>
</dbReference>
<evidence type="ECO:0000313" key="23">
    <source>
        <dbReference type="EMBL" id="GAM34046.1"/>
    </source>
</evidence>
<evidence type="ECO:0000256" key="4">
    <source>
        <dbReference type="ARBA" id="ARBA00008037"/>
    </source>
</evidence>
<dbReference type="CDD" id="cd15517">
    <property type="entry name" value="PHD_TCF19_like"/>
    <property type="match status" value="1"/>
</dbReference>
<feature type="region of interest" description="Disordered" evidence="20">
    <location>
        <begin position="113"/>
        <end position="172"/>
    </location>
</feature>
<proteinExistence type="inferred from homology"/>
<dbReference type="InterPro" id="IPR050690">
    <property type="entry name" value="JHDM1_Histone_Demethylase"/>
</dbReference>
<dbReference type="InterPro" id="IPR001965">
    <property type="entry name" value="Znf_PHD"/>
</dbReference>
<feature type="compositionally biased region" description="Basic and acidic residues" evidence="20">
    <location>
        <begin position="139"/>
        <end position="151"/>
    </location>
</feature>
<feature type="region of interest" description="Disordered" evidence="20">
    <location>
        <begin position="54"/>
        <end position="96"/>
    </location>
</feature>
<evidence type="ECO:0000256" key="6">
    <source>
        <dbReference type="ARBA" id="ARBA00015153"/>
    </source>
</evidence>
<feature type="region of interest" description="Disordered" evidence="20">
    <location>
        <begin position="1169"/>
        <end position="1199"/>
    </location>
</feature>
<evidence type="ECO:0000256" key="17">
    <source>
        <dbReference type="ARBA" id="ARBA00031083"/>
    </source>
</evidence>
<keyword evidence="7" id="KW-0479">Metal-binding</keyword>
<protein>
    <recommendedName>
        <fullName evidence="6">JmjC domain-containing histone demethylation protein 1</fullName>
        <ecNumber evidence="5">1.14.11.27</ecNumber>
    </recommendedName>
    <alternativeName>
        <fullName evidence="17">[Histone-H3]-lysine-36 demethylase 1</fullName>
    </alternativeName>
</protein>
<dbReference type="InterPro" id="IPR041070">
    <property type="entry name" value="JHD"/>
</dbReference>
<keyword evidence="24" id="KW-1185">Reference proteome</keyword>
<evidence type="ECO:0000256" key="3">
    <source>
        <dbReference type="ARBA" id="ARBA00004123"/>
    </source>
</evidence>
<keyword evidence="11" id="KW-0223">Dioxygenase</keyword>